<keyword evidence="9" id="KW-0472">Membrane</keyword>
<dbReference type="GO" id="GO:0032732">
    <property type="term" value="P:positive regulation of interleukin-1 production"/>
    <property type="evidence" value="ECO:0007669"/>
    <property type="project" value="InterPro"/>
</dbReference>
<feature type="compositionally biased region" description="Low complexity" evidence="13">
    <location>
        <begin position="90"/>
        <end position="100"/>
    </location>
</feature>
<keyword evidence="4" id="KW-1003">Cell membrane</keyword>
<keyword evidence="11" id="KW-0407">Ion channel</keyword>
<evidence type="ECO:0000313" key="14">
    <source>
        <dbReference type="Ensembl" id="ENSMFAP00000048413.1"/>
    </source>
</evidence>
<dbReference type="GeneTree" id="ENSGT00940000153972"/>
<feature type="region of interest" description="Disordered" evidence="13">
    <location>
        <begin position="166"/>
        <end position="350"/>
    </location>
</feature>
<dbReference type="GO" id="GO:0006812">
    <property type="term" value="P:monoatomic cation transport"/>
    <property type="evidence" value="ECO:0007669"/>
    <property type="project" value="InterPro"/>
</dbReference>
<evidence type="ECO:0000256" key="10">
    <source>
        <dbReference type="ARBA" id="ARBA00023180"/>
    </source>
</evidence>
<dbReference type="Ensembl" id="ENSMFAT00000075342.1">
    <property type="protein sequence ID" value="ENSMFAP00000048413.1"/>
    <property type="gene ID" value="ENSMFAG00000065187.1"/>
</dbReference>
<reference evidence="14 15" key="1">
    <citation type="submission" date="2013-03" db="EMBL/GenBank/DDBJ databases">
        <authorList>
            <person name="Warren W."/>
            <person name="Wilson R.K."/>
        </authorList>
    </citation>
    <scope>NUCLEOTIDE SEQUENCE</scope>
</reference>
<proteinExistence type="predicted"/>
<feature type="glycosylation site" description="N-linked (GlcNAc...) asparagine" evidence="12">
    <location>
        <position position="436"/>
    </location>
</feature>
<keyword evidence="8" id="KW-0406">Ion transport</keyword>
<dbReference type="AlphaFoldDB" id="A0A7N9CDY1"/>
<evidence type="ECO:0000256" key="9">
    <source>
        <dbReference type="ARBA" id="ARBA00023136"/>
    </source>
</evidence>
<dbReference type="InterPro" id="IPR000990">
    <property type="entry name" value="Innexin"/>
</dbReference>
<evidence type="ECO:0000313" key="15">
    <source>
        <dbReference type="Proteomes" id="UP000233100"/>
    </source>
</evidence>
<dbReference type="PANTHER" id="PTHR15759">
    <property type="entry name" value="PANNEXIN"/>
    <property type="match status" value="1"/>
</dbReference>
<dbReference type="InterPro" id="IPR039099">
    <property type="entry name" value="Pannexin"/>
</dbReference>
<reference evidence="14" key="2">
    <citation type="submission" date="2025-08" db="UniProtKB">
        <authorList>
            <consortium name="Ensembl"/>
        </authorList>
    </citation>
    <scope>IDENTIFICATION</scope>
</reference>
<feature type="compositionally biased region" description="Pro residues" evidence="13">
    <location>
        <begin position="201"/>
        <end position="213"/>
    </location>
</feature>
<reference evidence="14" key="3">
    <citation type="submission" date="2025-09" db="UniProtKB">
        <authorList>
            <consortium name="Ensembl"/>
        </authorList>
    </citation>
    <scope>IDENTIFICATION</scope>
</reference>
<protein>
    <submittedName>
        <fullName evidence="14">Uncharacterized protein</fullName>
    </submittedName>
</protein>
<dbReference type="GO" id="GO:0005789">
    <property type="term" value="C:endoplasmic reticulum membrane"/>
    <property type="evidence" value="ECO:0007669"/>
    <property type="project" value="UniProtKB-SubCell"/>
</dbReference>
<evidence type="ECO:0000256" key="3">
    <source>
        <dbReference type="ARBA" id="ARBA00022448"/>
    </source>
</evidence>
<dbReference type="GO" id="GO:0005886">
    <property type="term" value="C:plasma membrane"/>
    <property type="evidence" value="ECO:0007669"/>
    <property type="project" value="UniProtKB-SubCell"/>
</dbReference>
<keyword evidence="10 12" id="KW-0325">Glycoprotein</keyword>
<evidence type="ECO:0000256" key="5">
    <source>
        <dbReference type="ARBA" id="ARBA00022692"/>
    </source>
</evidence>
<feature type="compositionally biased region" description="Pro residues" evidence="13">
    <location>
        <begin position="118"/>
        <end position="136"/>
    </location>
</feature>
<evidence type="ECO:0000256" key="2">
    <source>
        <dbReference type="ARBA" id="ARBA00004651"/>
    </source>
</evidence>
<feature type="compositionally biased region" description="Low complexity" evidence="13">
    <location>
        <begin position="43"/>
        <end position="56"/>
    </location>
</feature>
<feature type="compositionally biased region" description="Pro residues" evidence="13">
    <location>
        <begin position="300"/>
        <end position="347"/>
    </location>
</feature>
<dbReference type="GO" id="GO:0007267">
    <property type="term" value="P:cell-cell signaling"/>
    <property type="evidence" value="ECO:0007669"/>
    <property type="project" value="TreeGrafter"/>
</dbReference>
<dbReference type="GO" id="GO:0034220">
    <property type="term" value="P:monoatomic ion transmembrane transport"/>
    <property type="evidence" value="ECO:0007669"/>
    <property type="project" value="UniProtKB-KW"/>
</dbReference>
<feature type="region of interest" description="Disordered" evidence="13">
    <location>
        <begin position="36"/>
        <end position="142"/>
    </location>
</feature>
<keyword evidence="7" id="KW-1133">Transmembrane helix</keyword>
<keyword evidence="6" id="KW-0256">Endoplasmic reticulum</keyword>
<dbReference type="Pfam" id="PF00876">
    <property type="entry name" value="Innexin"/>
    <property type="match status" value="1"/>
</dbReference>
<evidence type="ECO:0000256" key="13">
    <source>
        <dbReference type="SAM" id="MobiDB-lite"/>
    </source>
</evidence>
<evidence type="ECO:0000256" key="6">
    <source>
        <dbReference type="ARBA" id="ARBA00022824"/>
    </source>
</evidence>
<comment type="subcellular location">
    <subcellularLocation>
        <location evidence="2">Cell membrane</location>
        <topology evidence="2">Multi-pass membrane protein</topology>
    </subcellularLocation>
    <subcellularLocation>
        <location evidence="1">Endoplasmic reticulum membrane</location>
        <topology evidence="1">Multi-pass membrane protein</topology>
    </subcellularLocation>
</comment>
<evidence type="ECO:0000256" key="4">
    <source>
        <dbReference type="ARBA" id="ARBA00022475"/>
    </source>
</evidence>
<sequence>MGSLTAAGLGGLGGVRWGRGCIGGCGAGDALIVRARAPEPGEEAPASPPVAAAPQERGSFRAHSGARLGQVGDPGEEALLRPGLGEEPCGAAGAAPARARSSSRHRAAPRPGPEPRRPPPPCPPSRGPGRPHPPPRVPRKTDRSLLIHFISFKYFLQSHRPRRICVAGGGVGAEPRRGVAAGKQPPPRGGSGAAGPRQGQQPPPALRAGIPPPPRRRHAPGRGPGCGRRAAPVPPPRAGLGRPTPAPGAAERPKPRRGLRARPAPLPPRASSYSHPPEHPARSRRPLPPSPRPRPHPRPRPAPSRSPIPAPAAPPPRPPSPGPAPPPRPRPRPPAPPRPRPPLPGCAPAPMHHLLEQSADMATALLAGEKLRELILPGAQDDKAGALAALLLQLKLELPFDRVVTIGTVLVPILLVTLVFTKNFAEEPIYCYTPHNFTRDQALYARGYCWTELRDAAERGRQPVAVAV</sequence>
<evidence type="ECO:0000256" key="7">
    <source>
        <dbReference type="ARBA" id="ARBA00022989"/>
    </source>
</evidence>
<evidence type="ECO:0000256" key="8">
    <source>
        <dbReference type="ARBA" id="ARBA00023065"/>
    </source>
</evidence>
<name>A0A7N9CDY1_MACFA</name>
<evidence type="ECO:0000256" key="12">
    <source>
        <dbReference type="PIRSR" id="PIRSR600990-52"/>
    </source>
</evidence>
<dbReference type="GO" id="GO:0022829">
    <property type="term" value="F:wide pore channel activity"/>
    <property type="evidence" value="ECO:0007669"/>
    <property type="project" value="TreeGrafter"/>
</dbReference>
<accession>A0A7N9CDY1</accession>
<dbReference type="Proteomes" id="UP000233100">
    <property type="component" value="Chromosome 10"/>
</dbReference>
<keyword evidence="3" id="KW-0813">Transport</keyword>
<dbReference type="PANTHER" id="PTHR15759:SF7">
    <property type="entry name" value="PANNEXIN-2"/>
    <property type="match status" value="1"/>
</dbReference>
<evidence type="ECO:0000256" key="11">
    <source>
        <dbReference type="ARBA" id="ARBA00023303"/>
    </source>
</evidence>
<keyword evidence="5" id="KW-0812">Transmembrane</keyword>
<organism evidence="14 15">
    <name type="scientific">Macaca fascicularis</name>
    <name type="common">Crab-eating macaque</name>
    <name type="synonym">Cynomolgus monkey</name>
    <dbReference type="NCBI Taxonomy" id="9541"/>
    <lineage>
        <taxon>Eukaryota</taxon>
        <taxon>Metazoa</taxon>
        <taxon>Chordata</taxon>
        <taxon>Craniata</taxon>
        <taxon>Vertebrata</taxon>
        <taxon>Euteleostomi</taxon>
        <taxon>Mammalia</taxon>
        <taxon>Eutheria</taxon>
        <taxon>Euarchontoglires</taxon>
        <taxon>Primates</taxon>
        <taxon>Haplorrhini</taxon>
        <taxon>Catarrhini</taxon>
        <taxon>Cercopithecidae</taxon>
        <taxon>Cercopithecinae</taxon>
        <taxon>Macaca</taxon>
    </lineage>
</organism>
<keyword evidence="15" id="KW-1185">Reference proteome</keyword>
<evidence type="ECO:0000256" key="1">
    <source>
        <dbReference type="ARBA" id="ARBA00004477"/>
    </source>
</evidence>